<feature type="compositionally biased region" description="Low complexity" evidence="2">
    <location>
        <begin position="186"/>
        <end position="197"/>
    </location>
</feature>
<evidence type="ECO:0000256" key="2">
    <source>
        <dbReference type="SAM" id="MobiDB-lite"/>
    </source>
</evidence>
<dbReference type="Proteomes" id="UP001241169">
    <property type="component" value="Unassembled WGS sequence"/>
</dbReference>
<accession>A0ABQ9T447</accession>
<dbReference type="GeneID" id="85368423"/>
<dbReference type="PROSITE" id="PS00028">
    <property type="entry name" value="ZINC_FINGER_C2H2_1"/>
    <property type="match status" value="1"/>
</dbReference>
<proteinExistence type="predicted"/>
<dbReference type="RefSeq" id="XP_060355381.1">
    <property type="nucleotide sequence ID" value="XM_060484524.1"/>
</dbReference>
<organism evidence="4 5">
    <name type="scientific">Colletotrichum paranaense</name>
    <dbReference type="NCBI Taxonomy" id="1914294"/>
    <lineage>
        <taxon>Eukaryota</taxon>
        <taxon>Fungi</taxon>
        <taxon>Dikarya</taxon>
        <taxon>Ascomycota</taxon>
        <taxon>Pezizomycotina</taxon>
        <taxon>Sordariomycetes</taxon>
        <taxon>Hypocreomycetidae</taxon>
        <taxon>Glomerellales</taxon>
        <taxon>Glomerellaceae</taxon>
        <taxon>Colletotrichum</taxon>
        <taxon>Colletotrichum acutatum species complex</taxon>
    </lineage>
</organism>
<dbReference type="InterPro" id="IPR013087">
    <property type="entry name" value="Znf_C2H2_type"/>
</dbReference>
<name>A0ABQ9T447_9PEZI</name>
<evidence type="ECO:0000313" key="4">
    <source>
        <dbReference type="EMBL" id="KAK1546264.1"/>
    </source>
</evidence>
<dbReference type="InterPro" id="IPR036236">
    <property type="entry name" value="Znf_C2H2_sf"/>
</dbReference>
<feature type="compositionally biased region" description="Basic and acidic residues" evidence="2">
    <location>
        <begin position="8"/>
        <end position="23"/>
    </location>
</feature>
<comment type="caution">
    <text evidence="4">The sequence shown here is derived from an EMBL/GenBank/DDBJ whole genome shotgun (WGS) entry which is preliminary data.</text>
</comment>
<sequence length="286" mass="31948">MNDCEDFYDPRDDHKATTSEKSKTTKKTYFDFPYEEDSFDLAIEESRATQSKIQLKSNSEFQISLPHIGKADKSRIKKRLSTQRKENETQMKPLVRCLLRTASGSLARERERERERERARGCPGPQIRMKHEALDLVNEGYNVNTNLTDADIANTSDNANLPAPTSMGLASQNVNTSPDAVHGQPTTTATQDAASASGEHRQLHGDTRSASATSAKKPAVAAAAAPFGGRLRVRDPFSGRLVRVPQYPPSYWTHGWYVCEVPGCGRRFTLRSSRARHYQTQHPVTN</sequence>
<feature type="domain" description="C2H2-type" evidence="3">
    <location>
        <begin position="257"/>
        <end position="286"/>
    </location>
</feature>
<keyword evidence="1" id="KW-0862">Zinc</keyword>
<feature type="compositionally biased region" description="Basic and acidic residues" evidence="2">
    <location>
        <begin position="107"/>
        <end position="120"/>
    </location>
</feature>
<reference evidence="4 5" key="1">
    <citation type="submission" date="2016-10" db="EMBL/GenBank/DDBJ databases">
        <title>The genome sequence of Colletotrichum fioriniae PJ7.</title>
        <authorList>
            <person name="Baroncelli R."/>
        </authorList>
    </citation>
    <scope>NUCLEOTIDE SEQUENCE [LARGE SCALE GENOMIC DNA]</scope>
    <source>
        <strain evidence="4 5">IMI 384185</strain>
    </source>
</reference>
<feature type="region of interest" description="Disordered" evidence="2">
    <location>
        <begin position="1"/>
        <end position="27"/>
    </location>
</feature>
<evidence type="ECO:0000313" key="5">
    <source>
        <dbReference type="Proteomes" id="UP001241169"/>
    </source>
</evidence>
<feature type="region of interest" description="Disordered" evidence="2">
    <location>
        <begin position="105"/>
        <end position="124"/>
    </location>
</feature>
<evidence type="ECO:0000259" key="3">
    <source>
        <dbReference type="PROSITE" id="PS50157"/>
    </source>
</evidence>
<feature type="region of interest" description="Disordered" evidence="2">
    <location>
        <begin position="155"/>
        <end position="217"/>
    </location>
</feature>
<dbReference type="PROSITE" id="PS50157">
    <property type="entry name" value="ZINC_FINGER_C2H2_2"/>
    <property type="match status" value="1"/>
</dbReference>
<gene>
    <name evidence="4" type="ORF">CPAR01_00231</name>
</gene>
<protein>
    <recommendedName>
        <fullName evidence="3">C2H2-type domain-containing protein</fullName>
    </recommendedName>
</protein>
<keyword evidence="5" id="KW-1185">Reference proteome</keyword>
<evidence type="ECO:0000256" key="1">
    <source>
        <dbReference type="PROSITE-ProRule" id="PRU00042"/>
    </source>
</evidence>
<dbReference type="EMBL" id="MOPA01000001">
    <property type="protein sequence ID" value="KAK1546264.1"/>
    <property type="molecule type" value="Genomic_DNA"/>
</dbReference>
<feature type="compositionally biased region" description="Polar residues" evidence="2">
    <location>
        <begin position="168"/>
        <end position="178"/>
    </location>
</feature>
<dbReference type="Gene3D" id="3.30.160.60">
    <property type="entry name" value="Classic Zinc Finger"/>
    <property type="match status" value="1"/>
</dbReference>
<keyword evidence="1" id="KW-0479">Metal-binding</keyword>
<dbReference type="SMART" id="SM00355">
    <property type="entry name" value="ZnF_C2H2"/>
    <property type="match status" value="1"/>
</dbReference>
<dbReference type="SUPFAM" id="SSF57667">
    <property type="entry name" value="beta-beta-alpha zinc fingers"/>
    <property type="match status" value="1"/>
</dbReference>
<feature type="compositionally biased region" description="Basic and acidic residues" evidence="2">
    <location>
        <begin position="198"/>
        <end position="207"/>
    </location>
</feature>
<keyword evidence="1" id="KW-0863">Zinc-finger</keyword>